<dbReference type="EMBL" id="FRCZ01000005">
    <property type="protein sequence ID" value="SHN23920.1"/>
    <property type="molecule type" value="Genomic_DNA"/>
</dbReference>
<organism evidence="1 2">
    <name type="scientific">Gracilibacillus kekensis</name>
    <dbReference type="NCBI Taxonomy" id="1027249"/>
    <lineage>
        <taxon>Bacteria</taxon>
        <taxon>Bacillati</taxon>
        <taxon>Bacillota</taxon>
        <taxon>Bacilli</taxon>
        <taxon>Bacillales</taxon>
        <taxon>Bacillaceae</taxon>
        <taxon>Gracilibacillus</taxon>
    </lineage>
</organism>
<name>A0A1M7Q168_9BACI</name>
<sequence length="1551" mass="177043">MLLQTKHLSMMGLGVKNHKDLVDGIHMRWSFNPELGFPRYGFRLYKGYPKEKMKESIPNSFFPVSEGEWVRYHNAADLTIRKNNLVIKYEESGGLSSEGVRLSREKPVDIILPEKSSKVALFIHWFPKKYILPIPIDELDMPVVELNEKLFQPQLNFNKRQVEKDDQDSVNFPEYKLGIDKRIKKTPIRPKLPQINNPNQDIPTIKIPDLKIPDIKIPDIPIIPKLPEIEQNLSLEIHINSDTDTEQIKTTTHPLKKGQNVVMIDACDLQHMEIKLKGSEQLEDQSRVLLSRIIWYPFSSEEKSHHWKKIGHYCLPIKHPTFPCTTNNSQSEWQIAQNRVKLKANRPRKYDRVTFEKEIRPDLEEIVKQFPIPQQNVVKTYPITESSTSATPPKPVELSLLQSSLLSAIQPEMAQILGLYGLDEDPSDDESIHYKIEGIWNKAGVGGYESDKEKLKDMYRLELDGLPKQPSFAFRKNGFHFASDTALVPTEIDGNHAIRVHGGIEITCPRPIAMVHFDIDPLLNNIPQVIIEKADHSMINHAYDKQLIMEDFDQGIVSINISGDFILHTCQYTDMNFGWISHDLRVQTDRDLPRPQQLETHALPGKGYVETEYGELFSRGTVGLKWDPPSCSVEHKSVNAGDNLQLLTVKLVEEDTPIVYRLQRASLGQNANRTPDDSDFKGINHNEPVLLTKKQKKPWESLTYPELWPTQTEEEHEQGWAPLFYIDAGNKDKIGQWLSFLENNHWYAYRALGIDLFGRMSEPSEPDKIQVKDELPPPPPMPVQAKYLHPKDEWLEPEEKQWINNDNQGEPGFRVKWRWLHTMQMQAPDMKRFRLYYKPGRWNLLEGKPLNVTEIDRDSSEITLLFEQPDLDGSVDLFKGFSLRQGGYNFKILSNTSSNSVMNEGQQCTEISFTVQHLQLPPQEMPDATEVVHIKVDDSLPIYKDAKQASVWVDNGGLISTISKTEGTSKQAVSANGDIKKWLEFEWFVKETDFPASMRLTPNAREPIVHGSFGITSLDDAGNESSVCPPLLVTALLRDEPPAPLVSDVQELWASYPDYYGCSYFKLSWSVPTGHEPYFHQVFRTVDEVLIMVDRDQHPQGHLYENGRLDMKAVHGLWQETSDEEGTHAYLVKQDLALLDQQISQWHQAPEETQQIMLKKLKQAYADIRNDTWQYIASLENNKKAYLTVTSPLDPMNNKYHNGSGGMMVNDEIIGKGRNQYFYRIATLDRAGNRGAWNSATPPVKVPDVMQPKSPVWTKVTGGQGKAYLRWRRNREKGMLHYEIYRTNRKISISDRQQMGTPIAVISADEPGVPLKAKVIRDQIWVDVVFAQPAITIQEVRAVQSANALPFPYSVTFAGFTTMIANLSIDKANVTVIYRDMAGQTQQRNARAFGNKVQLRIVDSDLPLQKVEGIYREDDHLYADNLFAGIVSGRIILQLDSEVDHDTKNESTTHKVSNVAVSTNLSILKNCNIAVEYLDLPGTVQTVSNVPHELEYSDSIQQSGTYYYQIVAVRRAIIGESPNGQEETLELVSDPAKQVQVHVLKEVEEWD</sequence>
<reference evidence="1 2" key="1">
    <citation type="submission" date="2016-11" db="EMBL/GenBank/DDBJ databases">
        <authorList>
            <person name="Jaros S."/>
            <person name="Januszkiewicz K."/>
            <person name="Wedrychowicz H."/>
        </authorList>
    </citation>
    <scope>NUCLEOTIDE SEQUENCE [LARGE SCALE GENOMIC DNA]</scope>
    <source>
        <strain evidence="1 2">CGMCC 1.10681</strain>
    </source>
</reference>
<evidence type="ECO:0000313" key="2">
    <source>
        <dbReference type="Proteomes" id="UP000184184"/>
    </source>
</evidence>
<evidence type="ECO:0000313" key="1">
    <source>
        <dbReference type="EMBL" id="SHN23920.1"/>
    </source>
</evidence>
<protein>
    <submittedName>
        <fullName evidence="1">Uncharacterized protein</fullName>
    </submittedName>
</protein>
<gene>
    <name evidence="1" type="ORF">SAMN05216179_2723</name>
</gene>
<keyword evidence="2" id="KW-1185">Reference proteome</keyword>
<dbReference type="STRING" id="1027249.SAMN05216179_2723"/>
<accession>A0A1M7Q168</accession>
<proteinExistence type="predicted"/>
<dbReference type="Proteomes" id="UP000184184">
    <property type="component" value="Unassembled WGS sequence"/>
</dbReference>
<dbReference type="RefSeq" id="WP_073202396.1">
    <property type="nucleotide sequence ID" value="NZ_FRCZ01000005.1"/>
</dbReference>